<dbReference type="Gene3D" id="3.40.1110.10">
    <property type="entry name" value="Calcium-transporting ATPase, cytoplasmic domain N"/>
    <property type="match status" value="1"/>
</dbReference>
<dbReference type="InterPro" id="IPR023299">
    <property type="entry name" value="ATPase_P-typ_cyto_dom_N"/>
</dbReference>
<evidence type="ECO:0000256" key="11">
    <source>
        <dbReference type="ARBA" id="ARBA00023136"/>
    </source>
</evidence>
<evidence type="ECO:0000313" key="15">
    <source>
        <dbReference type="EMBL" id="QOQ79504.1"/>
    </source>
</evidence>
<name>A0A7M1KTK9_9LACT</name>
<dbReference type="GO" id="GO:0005524">
    <property type="term" value="F:ATP binding"/>
    <property type="evidence" value="ECO:0007669"/>
    <property type="project" value="UniProtKB-UniRule"/>
</dbReference>
<evidence type="ECO:0000256" key="4">
    <source>
        <dbReference type="ARBA" id="ARBA00022723"/>
    </source>
</evidence>
<proteinExistence type="inferred from homology"/>
<keyword evidence="9 12" id="KW-1133">Transmembrane helix</keyword>
<feature type="compositionally biased region" description="Basic and acidic residues" evidence="13">
    <location>
        <begin position="19"/>
        <end position="50"/>
    </location>
</feature>
<keyword evidence="11 12" id="KW-0472">Membrane</keyword>
<dbReference type="PROSITE" id="PS00154">
    <property type="entry name" value="ATPASE_E1_E2"/>
    <property type="match status" value="1"/>
</dbReference>
<dbReference type="PANTHER" id="PTHR43079:SF1">
    <property type="entry name" value="CADMIUM_ZINC-TRANSPORTING ATPASE HMA1, CHLOROPLASTIC-RELATED"/>
    <property type="match status" value="1"/>
</dbReference>
<feature type="transmembrane region" description="Helical" evidence="12">
    <location>
        <begin position="628"/>
        <end position="647"/>
    </location>
</feature>
<dbReference type="InterPro" id="IPR018303">
    <property type="entry name" value="ATPase_P-typ_P_site"/>
</dbReference>
<keyword evidence="4 12" id="KW-0479">Metal-binding</keyword>
<keyword evidence="10" id="KW-0813">Transport</keyword>
<dbReference type="SUPFAM" id="SSF81665">
    <property type="entry name" value="Calcium ATPase, transmembrane domain M"/>
    <property type="match status" value="1"/>
</dbReference>
<dbReference type="NCBIfam" id="TIGR01525">
    <property type="entry name" value="ATPase-IB_hvy"/>
    <property type="match status" value="1"/>
</dbReference>
<keyword evidence="5 12" id="KW-0547">Nucleotide-binding</keyword>
<keyword evidence="10" id="KW-0406">Ion transport</keyword>
<dbReference type="RefSeq" id="WP_197558748.1">
    <property type="nucleotide sequence ID" value="NZ_CP063065.1"/>
</dbReference>
<feature type="transmembrane region" description="Helical" evidence="12">
    <location>
        <begin position="323"/>
        <end position="346"/>
    </location>
</feature>
<dbReference type="InterPro" id="IPR023214">
    <property type="entry name" value="HAD_sf"/>
</dbReference>
<comment type="similarity">
    <text evidence="2 12">Belongs to the cation transport ATPase (P-type) (TC 3.A.3) family. Type IB subfamily.</text>
</comment>
<evidence type="ECO:0000256" key="8">
    <source>
        <dbReference type="ARBA" id="ARBA00022967"/>
    </source>
</evidence>
<evidence type="ECO:0000259" key="14">
    <source>
        <dbReference type="Pfam" id="PF00122"/>
    </source>
</evidence>
<feature type="region of interest" description="Disordered" evidence="13">
    <location>
        <begin position="1"/>
        <end position="50"/>
    </location>
</feature>
<dbReference type="SFLD" id="SFLDS00003">
    <property type="entry name" value="Haloacid_Dehalogenase"/>
    <property type="match status" value="1"/>
</dbReference>
<comment type="subcellular location">
    <subcellularLocation>
        <location evidence="1">Cell membrane</location>
        <topology evidence="1">Multi-pass membrane protein</topology>
    </subcellularLocation>
</comment>
<dbReference type="NCBIfam" id="TIGR01494">
    <property type="entry name" value="ATPase_P-type"/>
    <property type="match status" value="1"/>
</dbReference>
<dbReference type="GO" id="GO:0005886">
    <property type="term" value="C:plasma membrane"/>
    <property type="evidence" value="ECO:0007669"/>
    <property type="project" value="UniProtKB-SubCell"/>
</dbReference>
<dbReference type="AlphaFoldDB" id="A0A7M1KTK9"/>
<keyword evidence="12" id="KW-1003">Cell membrane</keyword>
<evidence type="ECO:0000256" key="9">
    <source>
        <dbReference type="ARBA" id="ARBA00022989"/>
    </source>
</evidence>
<feature type="transmembrane region" description="Helical" evidence="12">
    <location>
        <begin position="120"/>
        <end position="153"/>
    </location>
</feature>
<dbReference type="SFLD" id="SFLDG00002">
    <property type="entry name" value="C1.7:_P-type_atpase_like"/>
    <property type="match status" value="1"/>
</dbReference>
<dbReference type="InterPro" id="IPR001757">
    <property type="entry name" value="P_typ_ATPase"/>
</dbReference>
<evidence type="ECO:0000256" key="10">
    <source>
        <dbReference type="ARBA" id="ARBA00023065"/>
    </source>
</evidence>
<dbReference type="InterPro" id="IPR023298">
    <property type="entry name" value="ATPase_P-typ_TM_dom_sf"/>
</dbReference>
<feature type="transmembrane region" description="Helical" evidence="12">
    <location>
        <begin position="653"/>
        <end position="671"/>
    </location>
</feature>
<dbReference type="FunFam" id="2.70.150.10:FF:000002">
    <property type="entry name" value="Copper-transporting ATPase 1, putative"/>
    <property type="match status" value="1"/>
</dbReference>
<dbReference type="SUPFAM" id="SSF56784">
    <property type="entry name" value="HAD-like"/>
    <property type="match status" value="1"/>
</dbReference>
<sequence>MTEKETHHHKDTRQHSNQHTHEHANTNDHNHNHKHDHDHGNGHDHCGHNHSEHDTKLATRLYILGFIAFILGLIIGNWLPFIGNTLMVASVILSGYHVLGEGFGDTIRDTMSAGKFKPNIHLLMGLAAVGALLIGSFYEATLLILIFAGAHFLEDYAEGRSRREITNLMNLNPTEALLLQADGSTQNVAVDQLQIGDQVQVLNGGQIPTDGRIVKGATVINEASINGESMPKEKTVGDEVFGATINGDHAIVVEVTKNPDETVFAKILQMVEASQANLTPAATKIKKIEPIYVTTVLAIFPFIVLLGPWIFGWEWAEAWYRGLIFLISASPCALAASAVPATLSAISNLARHGVLFKGGAYLSNLIDLKAIAFDKTGTLTKGEPEVTDYFFVDGIQDEAILPVVVAMESQSNHPLARAILQEFKAHTKPLTDPIEVTNDLGKGLSGTYAGHTYQIGKPSIFEVVPDKIKGHTDELSADGKTVVYIAKDDAVIGYMAMMDTPNHAAKAAIDYLHQADVHTVMITGDNQVTGQAVANQVGIDQVVANVLPEEKAQIVKDLQAEYGQVGMTGDGVNDAPALVQADIGFAMGDGTDVAIDVADVVVMANDLDKLTYAHQVSKDLNRITWQNMAFSMFVVLVLVILNFMGIADIALGVLFHEGSTILVILNGLRLLRGKRNNI</sequence>
<keyword evidence="7" id="KW-0460">Magnesium</keyword>
<dbReference type="InterPro" id="IPR036412">
    <property type="entry name" value="HAD-like_sf"/>
</dbReference>
<dbReference type="InterPro" id="IPR051949">
    <property type="entry name" value="Cation_Transport_ATPase"/>
</dbReference>
<feature type="transmembrane region" description="Helical" evidence="12">
    <location>
        <begin position="61"/>
        <end position="79"/>
    </location>
</feature>
<dbReference type="Pfam" id="PF00122">
    <property type="entry name" value="E1-E2_ATPase"/>
    <property type="match status" value="1"/>
</dbReference>
<organism evidence="15 16">
    <name type="scientific">Aerococcus urinaeequi</name>
    <dbReference type="NCBI Taxonomy" id="51665"/>
    <lineage>
        <taxon>Bacteria</taxon>
        <taxon>Bacillati</taxon>
        <taxon>Bacillota</taxon>
        <taxon>Bacilli</taxon>
        <taxon>Lactobacillales</taxon>
        <taxon>Aerococcaceae</taxon>
        <taxon>Aerococcus</taxon>
    </lineage>
</organism>
<dbReference type="SUPFAM" id="SSF81653">
    <property type="entry name" value="Calcium ATPase, transduction domain A"/>
    <property type="match status" value="1"/>
</dbReference>
<dbReference type="Gene3D" id="2.70.150.10">
    <property type="entry name" value="Calcium-transporting ATPase, cytoplasmic transduction domain A"/>
    <property type="match status" value="1"/>
</dbReference>
<dbReference type="GO" id="GO:0046872">
    <property type="term" value="F:metal ion binding"/>
    <property type="evidence" value="ECO:0007669"/>
    <property type="project" value="UniProtKB-KW"/>
</dbReference>
<evidence type="ECO:0000256" key="7">
    <source>
        <dbReference type="ARBA" id="ARBA00022842"/>
    </source>
</evidence>
<evidence type="ECO:0000256" key="3">
    <source>
        <dbReference type="ARBA" id="ARBA00022692"/>
    </source>
</evidence>
<dbReference type="CDD" id="cd07551">
    <property type="entry name" value="P-type_ATPase_HM_ZosA_PfeT-like"/>
    <property type="match status" value="1"/>
</dbReference>
<evidence type="ECO:0000256" key="5">
    <source>
        <dbReference type="ARBA" id="ARBA00022741"/>
    </source>
</evidence>
<evidence type="ECO:0000256" key="1">
    <source>
        <dbReference type="ARBA" id="ARBA00004651"/>
    </source>
</evidence>
<reference evidence="15 16" key="1">
    <citation type="submission" date="2020-10" db="EMBL/GenBank/DDBJ databases">
        <title>Plasmid carrying two tetracycline resistance determinant.</title>
        <authorList>
            <person name="Yang Q."/>
        </authorList>
    </citation>
    <scope>NUCLEOTIDE SEQUENCE [LARGE SCALE GENOMIC DNA]</scope>
    <source>
        <strain evidence="15 16">T43</strain>
    </source>
</reference>
<dbReference type="Gene3D" id="3.40.50.1000">
    <property type="entry name" value="HAD superfamily/HAD-like"/>
    <property type="match status" value="1"/>
</dbReference>
<gene>
    <name evidence="15" type="ORF">IMX20_01955</name>
</gene>
<accession>A0A7M1KTK9</accession>
<evidence type="ECO:0000256" key="2">
    <source>
        <dbReference type="ARBA" id="ARBA00006024"/>
    </source>
</evidence>
<dbReference type="GO" id="GO:0016887">
    <property type="term" value="F:ATP hydrolysis activity"/>
    <property type="evidence" value="ECO:0007669"/>
    <property type="project" value="InterPro"/>
</dbReference>
<dbReference type="EMBL" id="CP063065">
    <property type="protein sequence ID" value="QOQ79504.1"/>
    <property type="molecule type" value="Genomic_DNA"/>
</dbReference>
<feature type="compositionally biased region" description="Basic residues" evidence="13">
    <location>
        <begin position="9"/>
        <end position="18"/>
    </location>
</feature>
<dbReference type="InterPro" id="IPR008250">
    <property type="entry name" value="ATPase_P-typ_transduc_dom_A_sf"/>
</dbReference>
<feature type="domain" description="P-type ATPase A" evidence="14">
    <location>
        <begin position="171"/>
        <end position="272"/>
    </location>
</feature>
<keyword evidence="8" id="KW-1278">Translocase</keyword>
<dbReference type="InterPro" id="IPR059000">
    <property type="entry name" value="ATPase_P-type_domA"/>
</dbReference>
<dbReference type="Proteomes" id="UP000595091">
    <property type="component" value="Chromosome"/>
</dbReference>
<evidence type="ECO:0000256" key="6">
    <source>
        <dbReference type="ARBA" id="ARBA00022840"/>
    </source>
</evidence>
<evidence type="ECO:0000313" key="16">
    <source>
        <dbReference type="Proteomes" id="UP000595091"/>
    </source>
</evidence>
<dbReference type="GO" id="GO:0019829">
    <property type="term" value="F:ATPase-coupled monoatomic cation transmembrane transporter activity"/>
    <property type="evidence" value="ECO:0007669"/>
    <property type="project" value="InterPro"/>
</dbReference>
<dbReference type="Pfam" id="PF00702">
    <property type="entry name" value="Hydrolase"/>
    <property type="match status" value="1"/>
</dbReference>
<keyword evidence="6 12" id="KW-0067">ATP-binding</keyword>
<dbReference type="InterPro" id="IPR044492">
    <property type="entry name" value="P_typ_ATPase_HD_dom"/>
</dbReference>
<dbReference type="InterPro" id="IPR027256">
    <property type="entry name" value="P-typ_ATPase_IB"/>
</dbReference>
<dbReference type="PRINTS" id="PR00119">
    <property type="entry name" value="CATATPASE"/>
</dbReference>
<protein>
    <submittedName>
        <fullName evidence="15">Heavy metal translocating P-type ATPase</fullName>
    </submittedName>
</protein>
<feature type="transmembrane region" description="Helical" evidence="12">
    <location>
        <begin position="291"/>
        <end position="311"/>
    </location>
</feature>
<dbReference type="PANTHER" id="PTHR43079">
    <property type="entry name" value="PROBABLE CADMIUM/ZINC-TRANSPORTING ATPASE HMA1"/>
    <property type="match status" value="1"/>
</dbReference>
<dbReference type="SFLD" id="SFLDF00027">
    <property type="entry name" value="p-type_atpase"/>
    <property type="match status" value="1"/>
</dbReference>
<keyword evidence="3 12" id="KW-0812">Transmembrane</keyword>
<evidence type="ECO:0000256" key="13">
    <source>
        <dbReference type="SAM" id="MobiDB-lite"/>
    </source>
</evidence>
<evidence type="ECO:0000256" key="12">
    <source>
        <dbReference type="RuleBase" id="RU362081"/>
    </source>
</evidence>
<dbReference type="PRINTS" id="PR00120">
    <property type="entry name" value="HATPASE"/>
</dbReference>